<evidence type="ECO:0008006" key="4">
    <source>
        <dbReference type="Google" id="ProtNLM"/>
    </source>
</evidence>
<name>A0A7T8QS75_CALRO</name>
<keyword evidence="1" id="KW-1133">Transmembrane helix</keyword>
<dbReference type="GO" id="GO:0003676">
    <property type="term" value="F:nucleic acid binding"/>
    <property type="evidence" value="ECO:0007669"/>
    <property type="project" value="InterPro"/>
</dbReference>
<organism evidence="2 3">
    <name type="scientific">Caligus rogercresseyi</name>
    <name type="common">Sea louse</name>
    <dbReference type="NCBI Taxonomy" id="217165"/>
    <lineage>
        <taxon>Eukaryota</taxon>
        <taxon>Metazoa</taxon>
        <taxon>Ecdysozoa</taxon>
        <taxon>Arthropoda</taxon>
        <taxon>Crustacea</taxon>
        <taxon>Multicrustacea</taxon>
        <taxon>Hexanauplia</taxon>
        <taxon>Copepoda</taxon>
        <taxon>Siphonostomatoida</taxon>
        <taxon>Caligidae</taxon>
        <taxon>Caligus</taxon>
    </lineage>
</organism>
<evidence type="ECO:0000256" key="1">
    <source>
        <dbReference type="SAM" id="Phobius"/>
    </source>
</evidence>
<dbReference type="InterPro" id="IPR036397">
    <property type="entry name" value="RNaseH_sf"/>
</dbReference>
<accession>A0A7T8QS75</accession>
<dbReference type="Gene3D" id="3.30.420.10">
    <property type="entry name" value="Ribonuclease H-like superfamily/Ribonuclease H"/>
    <property type="match status" value="1"/>
</dbReference>
<dbReference type="AlphaFoldDB" id="A0A7T8QS75"/>
<gene>
    <name evidence="2" type="ORF">FKW44_005652</name>
</gene>
<keyword evidence="1" id="KW-0472">Membrane</keyword>
<proteinExistence type="predicted"/>
<dbReference type="OrthoDB" id="7902892at2759"/>
<keyword evidence="3" id="KW-1185">Reference proteome</keyword>
<protein>
    <recommendedName>
        <fullName evidence="4">Transposable element Tc3 transposase</fullName>
    </recommendedName>
</protein>
<dbReference type="Proteomes" id="UP000595437">
    <property type="component" value="Chromosome 3"/>
</dbReference>
<reference evidence="3" key="1">
    <citation type="submission" date="2021-01" db="EMBL/GenBank/DDBJ databases">
        <title>Caligus Genome Assembly.</title>
        <authorList>
            <person name="Gallardo-Escarate C."/>
        </authorList>
    </citation>
    <scope>NUCLEOTIDE SEQUENCE [LARGE SCALE GENOMIC DNA]</scope>
</reference>
<evidence type="ECO:0000313" key="2">
    <source>
        <dbReference type="EMBL" id="QQP53242.1"/>
    </source>
</evidence>
<feature type="non-terminal residue" evidence="2">
    <location>
        <position position="1"/>
    </location>
</feature>
<evidence type="ECO:0000313" key="3">
    <source>
        <dbReference type="Proteomes" id="UP000595437"/>
    </source>
</evidence>
<sequence>NDVKVMIFVAIINGMVPIVHAFLEDDGHLSSVNGVSYLRLLQDIIWPRLRHSATRFSLWWMQDGAPPHCTNAVLEFVNE</sequence>
<feature type="non-terminal residue" evidence="2">
    <location>
        <position position="79"/>
    </location>
</feature>
<dbReference type="EMBL" id="CP045892">
    <property type="protein sequence ID" value="QQP53242.1"/>
    <property type="molecule type" value="Genomic_DNA"/>
</dbReference>
<feature type="transmembrane region" description="Helical" evidence="1">
    <location>
        <begin position="6"/>
        <end position="23"/>
    </location>
</feature>
<keyword evidence="1" id="KW-0812">Transmembrane</keyword>